<sequence>MFVGRRSNPRARPCRSVGPFFHTYFHVLSILHLPFISLSSPTNARLPFSSSELPSPSPSLSIAHFFDSPSPQTRLLA</sequence>
<accession>A0A6A6VTS6</accession>
<protein>
    <submittedName>
        <fullName evidence="1">Uncharacterized protein</fullName>
    </submittedName>
</protein>
<proteinExistence type="predicted"/>
<dbReference type="EMBL" id="ML996585">
    <property type="protein sequence ID" value="KAF2753196.1"/>
    <property type="molecule type" value="Genomic_DNA"/>
</dbReference>
<dbReference type="Proteomes" id="UP000799437">
    <property type="component" value="Unassembled WGS sequence"/>
</dbReference>
<organism evidence="1 2">
    <name type="scientific">Pseudovirgaria hyperparasitica</name>
    <dbReference type="NCBI Taxonomy" id="470096"/>
    <lineage>
        <taxon>Eukaryota</taxon>
        <taxon>Fungi</taxon>
        <taxon>Dikarya</taxon>
        <taxon>Ascomycota</taxon>
        <taxon>Pezizomycotina</taxon>
        <taxon>Dothideomycetes</taxon>
        <taxon>Dothideomycetes incertae sedis</taxon>
        <taxon>Acrospermales</taxon>
        <taxon>Acrospermaceae</taxon>
        <taxon>Pseudovirgaria</taxon>
    </lineage>
</organism>
<gene>
    <name evidence="1" type="ORF">EJ05DRAFT_480560</name>
</gene>
<evidence type="ECO:0000313" key="1">
    <source>
        <dbReference type="EMBL" id="KAF2753196.1"/>
    </source>
</evidence>
<dbReference type="AlphaFoldDB" id="A0A6A6VTS6"/>
<name>A0A6A6VTS6_9PEZI</name>
<dbReference type="GeneID" id="54485943"/>
<dbReference type="RefSeq" id="XP_033595647.1">
    <property type="nucleotide sequence ID" value="XM_033744889.1"/>
</dbReference>
<keyword evidence="2" id="KW-1185">Reference proteome</keyword>
<reference evidence="1" key="1">
    <citation type="journal article" date="2020" name="Stud. Mycol.">
        <title>101 Dothideomycetes genomes: a test case for predicting lifestyles and emergence of pathogens.</title>
        <authorList>
            <person name="Haridas S."/>
            <person name="Albert R."/>
            <person name="Binder M."/>
            <person name="Bloem J."/>
            <person name="Labutti K."/>
            <person name="Salamov A."/>
            <person name="Andreopoulos B."/>
            <person name="Baker S."/>
            <person name="Barry K."/>
            <person name="Bills G."/>
            <person name="Bluhm B."/>
            <person name="Cannon C."/>
            <person name="Castanera R."/>
            <person name="Culley D."/>
            <person name="Daum C."/>
            <person name="Ezra D."/>
            <person name="Gonzalez J."/>
            <person name="Henrissat B."/>
            <person name="Kuo A."/>
            <person name="Liang C."/>
            <person name="Lipzen A."/>
            <person name="Lutzoni F."/>
            <person name="Magnuson J."/>
            <person name="Mondo S."/>
            <person name="Nolan M."/>
            <person name="Ohm R."/>
            <person name="Pangilinan J."/>
            <person name="Park H.-J."/>
            <person name="Ramirez L."/>
            <person name="Alfaro M."/>
            <person name="Sun H."/>
            <person name="Tritt A."/>
            <person name="Yoshinaga Y."/>
            <person name="Zwiers L.-H."/>
            <person name="Turgeon B."/>
            <person name="Goodwin S."/>
            <person name="Spatafora J."/>
            <person name="Crous P."/>
            <person name="Grigoriev I."/>
        </authorList>
    </citation>
    <scope>NUCLEOTIDE SEQUENCE</scope>
    <source>
        <strain evidence="1">CBS 121739</strain>
    </source>
</reference>
<evidence type="ECO:0000313" key="2">
    <source>
        <dbReference type="Proteomes" id="UP000799437"/>
    </source>
</evidence>